<dbReference type="InterPro" id="IPR049072">
    <property type="entry name" value="MPH2_C"/>
</dbReference>
<accession>A0A8B8ZK08</accession>
<evidence type="ECO:0000313" key="3">
    <source>
        <dbReference type="Proteomes" id="UP000228380"/>
    </source>
</evidence>
<dbReference type="InterPro" id="IPR038862">
    <property type="entry name" value="MPH2"/>
</dbReference>
<evidence type="ECO:0000313" key="4">
    <source>
        <dbReference type="RefSeq" id="XP_038974535.1"/>
    </source>
</evidence>
<dbReference type="PANTHER" id="PTHR35742">
    <property type="entry name" value="THYLAKOID LUMENAL 16.5 KDA PROTEIN, CHLOROPLASTIC"/>
    <property type="match status" value="1"/>
</dbReference>
<organism evidence="3 4">
    <name type="scientific">Phoenix dactylifera</name>
    <name type="common">Date palm</name>
    <dbReference type="NCBI Taxonomy" id="42345"/>
    <lineage>
        <taxon>Eukaryota</taxon>
        <taxon>Viridiplantae</taxon>
        <taxon>Streptophyta</taxon>
        <taxon>Embryophyta</taxon>
        <taxon>Tracheophyta</taxon>
        <taxon>Spermatophyta</taxon>
        <taxon>Magnoliopsida</taxon>
        <taxon>Liliopsida</taxon>
        <taxon>Arecaceae</taxon>
        <taxon>Coryphoideae</taxon>
        <taxon>Phoeniceae</taxon>
        <taxon>Phoenix</taxon>
    </lineage>
</organism>
<dbReference type="GeneID" id="103698096"/>
<evidence type="ECO:0000256" key="1">
    <source>
        <dbReference type="SAM" id="MobiDB-lite"/>
    </source>
</evidence>
<feature type="region of interest" description="Disordered" evidence="1">
    <location>
        <begin position="1"/>
        <end position="35"/>
    </location>
</feature>
<dbReference type="Pfam" id="PF20675">
    <property type="entry name" value="MPH2"/>
    <property type="match status" value="1"/>
</dbReference>
<reference evidence="4" key="1">
    <citation type="submission" date="2025-08" db="UniProtKB">
        <authorList>
            <consortium name="RefSeq"/>
        </authorList>
    </citation>
    <scope>IDENTIFICATION</scope>
    <source>
        <tissue evidence="4">Young leaves</tissue>
    </source>
</reference>
<proteinExistence type="predicted"/>
<name>A0A8B8ZK08_PHODC</name>
<keyword evidence="3" id="KW-1185">Reference proteome</keyword>
<dbReference type="RefSeq" id="XP_038974535.1">
    <property type="nucleotide sequence ID" value="XM_039118607.1"/>
</dbReference>
<gene>
    <name evidence="4" type="primary">LOC103698096</name>
</gene>
<feature type="domain" description="Maintenance of Photosystem II under High light 2 C-terminal" evidence="2">
    <location>
        <begin position="97"/>
        <end position="202"/>
    </location>
</feature>
<dbReference type="PANTHER" id="PTHR35742:SF1">
    <property type="entry name" value="THYLAKOID LUMENAL 16.5 KDA PROTEIN, CHLOROPLASTIC"/>
    <property type="match status" value="1"/>
</dbReference>
<dbReference type="OrthoDB" id="1924976at2759"/>
<protein>
    <submittedName>
        <fullName evidence="4">Thylakoid lumenal 16.5 kDa protein, chloroplastic</fullName>
    </submittedName>
</protein>
<dbReference type="GO" id="GO:0010206">
    <property type="term" value="P:photosystem II repair"/>
    <property type="evidence" value="ECO:0007669"/>
    <property type="project" value="InterPro"/>
</dbReference>
<evidence type="ECO:0000259" key="2">
    <source>
        <dbReference type="Pfam" id="PF20675"/>
    </source>
</evidence>
<feature type="compositionally biased region" description="Low complexity" evidence="1">
    <location>
        <begin position="1"/>
        <end position="27"/>
    </location>
</feature>
<dbReference type="KEGG" id="pda:103698096"/>
<dbReference type="Proteomes" id="UP000228380">
    <property type="component" value="Unplaced"/>
</dbReference>
<sequence length="202" mass="21545">MIRAWTPAASCAPPTPSTVTSKSKPIAKAPPPVPLSRRHGLSVGLTALTLSVLANPSRAAILEADDDEELLERVKKDRKKRLQRQGVISSSDKETGYLQELIYKLSKVGQAIENNNLSAASSVLGPSANADWLQNVNTAFTKLSSSPEEKIEVDTFNSSLASLFSSVGKRDIESSKLAFVSSATALEKWIGLTGLVGQLKGL</sequence>
<dbReference type="AlphaFoldDB" id="A0A8B8ZK08"/>